<comment type="caution">
    <text evidence="2">The sequence shown here is derived from an EMBL/GenBank/DDBJ whole genome shotgun (WGS) entry which is preliminary data.</text>
</comment>
<evidence type="ECO:0000313" key="3">
    <source>
        <dbReference type="Proteomes" id="UP000781932"/>
    </source>
</evidence>
<dbReference type="EMBL" id="JAATWM020000032">
    <property type="protein sequence ID" value="KAF9873330.1"/>
    <property type="molecule type" value="Genomic_DNA"/>
</dbReference>
<dbReference type="Proteomes" id="UP000781932">
    <property type="component" value="Unassembled WGS sequence"/>
</dbReference>
<reference evidence="2" key="1">
    <citation type="submission" date="2020-03" db="EMBL/GenBank/DDBJ databases">
        <authorList>
            <person name="He L."/>
        </authorList>
    </citation>
    <scope>NUCLEOTIDE SEQUENCE</scope>
    <source>
        <strain evidence="2">CkLH20</strain>
    </source>
</reference>
<keyword evidence="3" id="KW-1185">Reference proteome</keyword>
<evidence type="ECO:0000313" key="2">
    <source>
        <dbReference type="EMBL" id="KAF9873330.1"/>
    </source>
</evidence>
<sequence length="418" mass="48028">MVSRLISLYHMFTDNYISTSKMTEYVDTFMETRAPKIDHGWQISASNKFSENRKQRQASQRAWERTRSFKSIVRSFVKNTKREDLTGFDVDRQFRWEDVKSMASDSIEKDKDRTKWRRNPFRAAGRSLQQGASNLEMLMTFLPNGDYTGILCGALTFVFCAAKRLDEVRNKIITCLDSLPDIVGQTEAYVDIYDDDPKVWSAAEDLYLGILDGVEGMLLWIDKSAFERAFKALMLPMTFGTAVEEVSIKRNIEDKVAQFREVVQVNLHKRIGQQYKTIQTLQTQLNGLISYAKWSHENPQAVVLFKTSFINLSQLRGILNVDPRMAQKDMETGIIDAQNVCPPNLINHALSVLREEKFAMWLQSNISHILLINGRMQLSPEQEGRIAAYRWYTSAANTTHHKMPTVDRERCSAASAHN</sequence>
<dbReference type="OrthoDB" id="5419927at2759"/>
<reference evidence="2" key="2">
    <citation type="submission" date="2020-11" db="EMBL/GenBank/DDBJ databases">
        <title>Whole genome sequencing of Colletotrichum sp.</title>
        <authorList>
            <person name="Li H."/>
        </authorList>
    </citation>
    <scope>NUCLEOTIDE SEQUENCE</scope>
    <source>
        <strain evidence="2">CkLH20</strain>
    </source>
</reference>
<dbReference type="RefSeq" id="XP_038742791.1">
    <property type="nucleotide sequence ID" value="XM_038891858.1"/>
</dbReference>
<dbReference type="InterPro" id="IPR056125">
    <property type="entry name" value="DUF7708"/>
</dbReference>
<gene>
    <name evidence="2" type="ORF">CkaCkLH20_09143</name>
</gene>
<organism evidence="2 3">
    <name type="scientific">Colletotrichum karsti</name>
    <dbReference type="NCBI Taxonomy" id="1095194"/>
    <lineage>
        <taxon>Eukaryota</taxon>
        <taxon>Fungi</taxon>
        <taxon>Dikarya</taxon>
        <taxon>Ascomycota</taxon>
        <taxon>Pezizomycotina</taxon>
        <taxon>Sordariomycetes</taxon>
        <taxon>Hypocreomycetidae</taxon>
        <taxon>Glomerellales</taxon>
        <taxon>Glomerellaceae</taxon>
        <taxon>Colletotrichum</taxon>
        <taxon>Colletotrichum boninense species complex</taxon>
    </lineage>
</organism>
<dbReference type="GeneID" id="62164932"/>
<protein>
    <recommendedName>
        <fullName evidence="1">DUF7708 domain-containing protein</fullName>
    </recommendedName>
</protein>
<dbReference type="PANTHER" id="PTHR40619:SF3">
    <property type="entry name" value="FUNGAL STAND N-TERMINAL GOODBYE DOMAIN-CONTAINING PROTEIN"/>
    <property type="match status" value="1"/>
</dbReference>
<proteinExistence type="predicted"/>
<evidence type="ECO:0000259" key="1">
    <source>
        <dbReference type="Pfam" id="PF24809"/>
    </source>
</evidence>
<dbReference type="Pfam" id="PF24809">
    <property type="entry name" value="DUF7708"/>
    <property type="match status" value="1"/>
</dbReference>
<name>A0A9P6LI66_9PEZI</name>
<accession>A0A9P6LI66</accession>
<dbReference type="PANTHER" id="PTHR40619">
    <property type="entry name" value="FUNGAL STAND N-TERMINAL GOODBYE DOMAIN-CONTAINING PROTEIN"/>
    <property type="match status" value="1"/>
</dbReference>
<feature type="domain" description="DUF7708" evidence="1">
    <location>
        <begin position="145"/>
        <end position="248"/>
    </location>
</feature>
<dbReference type="AlphaFoldDB" id="A0A9P6LI66"/>